<gene>
    <name evidence="1" type="ORF">CERZMDRAFT_90300</name>
</gene>
<proteinExistence type="predicted"/>
<reference evidence="1" key="1">
    <citation type="journal article" date="2020" name="Stud. Mycol.">
        <title>101 Dothideomycetes genomes: a test case for predicting lifestyles and emergence of pathogens.</title>
        <authorList>
            <person name="Haridas S."/>
            <person name="Albert R."/>
            <person name="Binder M."/>
            <person name="Bloem J."/>
            <person name="Labutti K."/>
            <person name="Salamov A."/>
            <person name="Andreopoulos B."/>
            <person name="Baker S."/>
            <person name="Barry K."/>
            <person name="Bills G."/>
            <person name="Bluhm B."/>
            <person name="Cannon C."/>
            <person name="Castanera R."/>
            <person name="Culley D."/>
            <person name="Daum C."/>
            <person name="Ezra D."/>
            <person name="Gonzalez J."/>
            <person name="Henrissat B."/>
            <person name="Kuo A."/>
            <person name="Liang C."/>
            <person name="Lipzen A."/>
            <person name="Lutzoni F."/>
            <person name="Magnuson J."/>
            <person name="Mondo S."/>
            <person name="Nolan M."/>
            <person name="Ohm R."/>
            <person name="Pangilinan J."/>
            <person name="Park H.-J."/>
            <person name="Ramirez L."/>
            <person name="Alfaro M."/>
            <person name="Sun H."/>
            <person name="Tritt A."/>
            <person name="Yoshinaga Y."/>
            <person name="Zwiers L.-H."/>
            <person name="Turgeon B."/>
            <person name="Goodwin S."/>
            <person name="Spatafora J."/>
            <person name="Crous P."/>
            <person name="Grigoriev I."/>
        </authorList>
    </citation>
    <scope>NUCLEOTIDE SEQUENCE</scope>
    <source>
        <strain evidence="1">SCOH1-5</strain>
    </source>
</reference>
<name>A0A6A6FLC1_9PEZI</name>
<evidence type="ECO:0000313" key="1">
    <source>
        <dbReference type="EMBL" id="KAF2214255.1"/>
    </source>
</evidence>
<dbReference type="AlphaFoldDB" id="A0A6A6FLC1"/>
<protein>
    <submittedName>
        <fullName evidence="1">Uncharacterized protein</fullName>
    </submittedName>
</protein>
<dbReference type="Proteomes" id="UP000799539">
    <property type="component" value="Unassembled WGS sequence"/>
</dbReference>
<accession>A0A6A6FLC1</accession>
<organism evidence="1 2">
    <name type="scientific">Cercospora zeae-maydis SCOH1-5</name>
    <dbReference type="NCBI Taxonomy" id="717836"/>
    <lineage>
        <taxon>Eukaryota</taxon>
        <taxon>Fungi</taxon>
        <taxon>Dikarya</taxon>
        <taxon>Ascomycota</taxon>
        <taxon>Pezizomycotina</taxon>
        <taxon>Dothideomycetes</taxon>
        <taxon>Dothideomycetidae</taxon>
        <taxon>Mycosphaerellales</taxon>
        <taxon>Mycosphaerellaceae</taxon>
        <taxon>Cercospora</taxon>
    </lineage>
</organism>
<sequence length="145" mass="15837">MAISLVSSRPKTKDVTNQGYPCLSSSGWINLKPCIDDQQPPYYALPGVTFNGAPDLGHDPLCTSSQTAWKSHHAGRLRPAWGRASGRISTNAARHAMLNQIADVLKCFAFSPYLMRSMLPTTCYMNAHRAPTVKRHPSAAVSVQL</sequence>
<evidence type="ECO:0000313" key="2">
    <source>
        <dbReference type="Proteomes" id="UP000799539"/>
    </source>
</evidence>
<dbReference type="EMBL" id="ML992668">
    <property type="protein sequence ID" value="KAF2214255.1"/>
    <property type="molecule type" value="Genomic_DNA"/>
</dbReference>
<keyword evidence="2" id="KW-1185">Reference proteome</keyword>